<dbReference type="InterPro" id="IPR045239">
    <property type="entry name" value="bHLH95_bHLH"/>
</dbReference>
<dbReference type="CDD" id="cd11393">
    <property type="entry name" value="bHLH_AtbHLH_like"/>
    <property type="match status" value="1"/>
</dbReference>
<name>A0A816JB04_BRANA</name>
<dbReference type="EMBL" id="HG994373">
    <property type="protein sequence ID" value="CAF1791762.1"/>
    <property type="molecule type" value="Genomic_DNA"/>
</dbReference>
<accession>A0A816JB04</accession>
<evidence type="ECO:0000313" key="2">
    <source>
        <dbReference type="EMBL" id="CAF1791762.1"/>
    </source>
</evidence>
<evidence type="ECO:0000256" key="1">
    <source>
        <dbReference type="ARBA" id="ARBA00023125"/>
    </source>
</evidence>
<protein>
    <submittedName>
        <fullName evidence="2">(rape) hypothetical protein</fullName>
    </submittedName>
</protein>
<dbReference type="GO" id="GO:0003677">
    <property type="term" value="F:DNA binding"/>
    <property type="evidence" value="ECO:0007669"/>
    <property type="project" value="UniProtKB-KW"/>
</dbReference>
<gene>
    <name evidence="2" type="ORF">DARMORV10_C09P72940.1</name>
</gene>
<keyword evidence="1" id="KW-0238">DNA-binding</keyword>
<sequence length="174" mass="20027">MKRGCYQGDRHGNCDVGDFHLEEDQSPQRHPLRRHDRGSSSFALLDMIEDVVSSYKAPIFLGPASPQQLRRERIAERIMALQELVPTVNKVSIFHLLYGSARCWIQILWRLVSCFCKWSQDTHVTSKKTVACDTNEQQSDPISVPCLFFFYHFLSLELCCQNETLCLIISVCET</sequence>
<dbReference type="Proteomes" id="UP001295469">
    <property type="component" value="Chromosome C09"/>
</dbReference>
<dbReference type="AlphaFoldDB" id="A0A816JB04"/>
<reference evidence="2" key="1">
    <citation type="submission" date="2021-01" db="EMBL/GenBank/DDBJ databases">
        <authorList>
            <consortium name="Genoscope - CEA"/>
            <person name="William W."/>
        </authorList>
    </citation>
    <scope>NUCLEOTIDE SEQUENCE</scope>
</reference>
<proteinExistence type="predicted"/>
<organism evidence="2">
    <name type="scientific">Brassica napus</name>
    <name type="common">Rape</name>
    <dbReference type="NCBI Taxonomy" id="3708"/>
    <lineage>
        <taxon>Eukaryota</taxon>
        <taxon>Viridiplantae</taxon>
        <taxon>Streptophyta</taxon>
        <taxon>Embryophyta</taxon>
        <taxon>Tracheophyta</taxon>
        <taxon>Spermatophyta</taxon>
        <taxon>Magnoliopsida</taxon>
        <taxon>eudicotyledons</taxon>
        <taxon>Gunneridae</taxon>
        <taxon>Pentapetalae</taxon>
        <taxon>rosids</taxon>
        <taxon>malvids</taxon>
        <taxon>Brassicales</taxon>
        <taxon>Brassicaceae</taxon>
        <taxon>Brassiceae</taxon>
        <taxon>Brassica</taxon>
    </lineage>
</organism>